<protein>
    <recommendedName>
        <fullName evidence="7">CSD domain-containing protein</fullName>
    </recommendedName>
</protein>
<feature type="compositionally biased region" description="Acidic residues" evidence="6">
    <location>
        <begin position="1041"/>
        <end position="1059"/>
    </location>
</feature>
<dbReference type="GO" id="GO:0003723">
    <property type="term" value="F:RNA binding"/>
    <property type="evidence" value="ECO:0007669"/>
    <property type="project" value="UniProtKB-KW"/>
</dbReference>
<sequence>MPLPDIYNRNDSVPSSQSFRGMGGNHPRRNGSGGGRRNSRQPGNLNSLPFEQGIICSLKESFGFIHCAERPEEIFFHYSEVTNCHPDDLRIDTEVEFKVGAPSGGGSSDRQKHAAFSVATLPPGTVVWETEEHEGRFYEGLVEKPCGFSSGRGGGSTGGGPQADGTIRLVVGEEDAEKAGTNEVDGEAEAEAGETSEGATELNENNNEDGDVEGKKKKNKKKQKQKPNGKSGPVVRLRTGEYTGAGESGGGGGSNRLYRGDMVAFRVFLDKRTKQKYARQITLLQSARERKRLQKEKLLLEKATKEEGIVVSLNNGFGFLRSNKRREDVYFHYSHLVIPEVEEGGENDEFELVKGQEVRFLVVTEEQQERQNSGSKSSRDNNSVKISARQIHCLPKGSVVFQTLEQEGVKGVVARAPQPPSPGSKGDDSRMGFCRVEGLAGDVLLHHSDVPGGVFTYQNHRNSTAAGLWIQEGDTLLFDVVKEVVDGSYRAVPTKHRIGLGGSILAPSNAEEDDAEGAAATPAIRLVDLSMVGRAEGVVHTMKNDYGFIHFAERPVDVHFKTYDLLPDELQEDVRRAMGIDEPIRLREDTAVRFDICAHGNITATANRGRRRGGGQQQQARENIRGQRILLLPRSEVTLEKVLATGCKGSIRSVNPQQPYIGVLDLEPLSEEQGGALKPMSMEERHPLVAKMIDSFLEESSLPNGKKSIVFRDTLGMNDDDVVTEMAKLKGAGVLECSHIPVPGLAPHPGRICIRRVERSEENNSESEDAENQNSKSPKESAKGKKKGKQSPIERSLKNLRFEKSSLDEAFREDVPPSPGDIVECDVVQYRRTGKIAVRNLKIVERATTEAPSATVSSGVGVVKDVVPRRNFGFISLLDENNTKNEILFFHLSKDNQLVKGSEVRFDIAMEGTKRTAINVESVPKGTIPSTASKNACMGYILMEPSHTTLKNTPARKTAKASGDKVATGRWAEANDDAKTTVVKQDMVEDGCILLLEDKTGMFQKKRTRRRKKRSKSIDSTDSMGDVSIDEAKSGESVDGVADEDDGLSSDDGDREDDGTVSILSRLSYTNGSIAIHGAGASSSMDGSTNPKRGDLVSFVKGRKRKTVRDIRIVKRETALLQRGTLENIEITKTEDNSNKGTARFVAATEKQEVYDVDLAEVVSCSVALLKEKTSVEGILHEGKIYGLCRTSDLYLTSKLVVGSGKNRQRPKLNLTVKKDRGGTIMAQSMMAKGPDDTIGFKPGWTTRQSQYTVIDSDESDEEVKNGEEEQNDPVQSDQKDETEVEEETNDGDGSEAKAEGIDEGGE</sequence>
<evidence type="ECO:0000256" key="6">
    <source>
        <dbReference type="SAM" id="MobiDB-lite"/>
    </source>
</evidence>
<dbReference type="InterPro" id="IPR011129">
    <property type="entry name" value="CSD"/>
</dbReference>
<dbReference type="OrthoDB" id="44534at2759"/>
<dbReference type="CDD" id="cd04458">
    <property type="entry name" value="CSP_CDS"/>
    <property type="match status" value="1"/>
</dbReference>
<evidence type="ECO:0000256" key="4">
    <source>
        <dbReference type="ARBA" id="ARBA00022884"/>
    </source>
</evidence>
<dbReference type="InterPro" id="IPR019844">
    <property type="entry name" value="CSD_CS"/>
</dbReference>
<dbReference type="EMBL" id="CAACVS010000126">
    <property type="protein sequence ID" value="VEU37424.1"/>
    <property type="molecule type" value="Genomic_DNA"/>
</dbReference>
<evidence type="ECO:0000313" key="8">
    <source>
        <dbReference type="EMBL" id="VEU37424.1"/>
    </source>
</evidence>
<feature type="region of interest" description="Disordered" evidence="6">
    <location>
        <begin position="1004"/>
        <end position="1059"/>
    </location>
</feature>
<dbReference type="PROSITE" id="PS00352">
    <property type="entry name" value="CSD_1"/>
    <property type="match status" value="1"/>
</dbReference>
<comment type="similarity">
    <text evidence="5">Belongs to the UNR family.</text>
</comment>
<feature type="compositionally biased region" description="Basic residues" evidence="6">
    <location>
        <begin position="215"/>
        <end position="227"/>
    </location>
</feature>
<dbReference type="SUPFAM" id="SSF50249">
    <property type="entry name" value="Nucleic acid-binding proteins"/>
    <property type="match status" value="2"/>
</dbReference>
<dbReference type="PROSITE" id="PS51857">
    <property type="entry name" value="CSD_2"/>
    <property type="match status" value="1"/>
</dbReference>
<keyword evidence="4" id="KW-0694">RNA-binding</keyword>
<feature type="compositionally biased region" description="Acidic residues" evidence="6">
    <location>
        <begin position="1281"/>
        <end position="1294"/>
    </location>
</feature>
<dbReference type="GO" id="GO:0005737">
    <property type="term" value="C:cytoplasm"/>
    <property type="evidence" value="ECO:0007669"/>
    <property type="project" value="UniProtKB-SubCell"/>
</dbReference>
<proteinExistence type="inferred from homology"/>
<dbReference type="Proteomes" id="UP000291116">
    <property type="component" value="Unassembled WGS sequence"/>
</dbReference>
<organism evidence="8 9">
    <name type="scientific">Pseudo-nitzschia multistriata</name>
    <dbReference type="NCBI Taxonomy" id="183589"/>
    <lineage>
        <taxon>Eukaryota</taxon>
        <taxon>Sar</taxon>
        <taxon>Stramenopiles</taxon>
        <taxon>Ochrophyta</taxon>
        <taxon>Bacillariophyta</taxon>
        <taxon>Bacillariophyceae</taxon>
        <taxon>Bacillariophycidae</taxon>
        <taxon>Bacillariales</taxon>
        <taxon>Bacillariaceae</taxon>
        <taxon>Pseudo-nitzschia</taxon>
    </lineage>
</organism>
<feature type="domain" description="CSD" evidence="7">
    <location>
        <begin position="50"/>
        <end position="120"/>
    </location>
</feature>
<feature type="region of interest" description="Disordered" evidence="6">
    <location>
        <begin position="1"/>
        <end position="46"/>
    </location>
</feature>
<dbReference type="Gene3D" id="2.40.50.140">
    <property type="entry name" value="Nucleic acid-binding proteins"/>
    <property type="match status" value="4"/>
</dbReference>
<keyword evidence="2" id="KW-0963">Cytoplasm</keyword>
<dbReference type="Pfam" id="PF00313">
    <property type="entry name" value="CSD"/>
    <property type="match status" value="1"/>
</dbReference>
<dbReference type="PANTHER" id="PTHR12913:SF1">
    <property type="entry name" value="COLD SHOCK DOMAIN-CONTAINING PROTEIN E1"/>
    <property type="match status" value="1"/>
</dbReference>
<feature type="compositionally biased region" description="Acidic residues" evidence="6">
    <location>
        <begin position="184"/>
        <end position="194"/>
    </location>
</feature>
<evidence type="ECO:0000256" key="1">
    <source>
        <dbReference type="ARBA" id="ARBA00004496"/>
    </source>
</evidence>
<evidence type="ECO:0000313" key="9">
    <source>
        <dbReference type="Proteomes" id="UP000291116"/>
    </source>
</evidence>
<keyword evidence="9" id="KW-1185">Reference proteome</keyword>
<feature type="compositionally biased region" description="Polar residues" evidence="6">
    <location>
        <begin position="9"/>
        <end position="19"/>
    </location>
</feature>
<reference evidence="8 9" key="1">
    <citation type="submission" date="2019-01" db="EMBL/GenBank/DDBJ databases">
        <authorList>
            <person name="Ferrante I. M."/>
        </authorList>
    </citation>
    <scope>NUCLEOTIDE SEQUENCE [LARGE SCALE GENOMIC DNA]</scope>
    <source>
        <strain evidence="8 9">B856</strain>
    </source>
</reference>
<gene>
    <name evidence="8" type="ORF">PSNMU_V1.4_AUG-EV-PASAV3_0042430</name>
</gene>
<name>A0A448Z5X1_9STRA</name>
<evidence type="ECO:0000256" key="2">
    <source>
        <dbReference type="ARBA" id="ARBA00022490"/>
    </source>
</evidence>
<dbReference type="InterPro" id="IPR012340">
    <property type="entry name" value="NA-bd_OB-fold"/>
</dbReference>
<dbReference type="PANTHER" id="PTHR12913">
    <property type="entry name" value="UNR PROTEIN N-RAS UPSTREAM GENE PROTEIN"/>
    <property type="match status" value="1"/>
</dbReference>
<feature type="region of interest" description="Disordered" evidence="6">
    <location>
        <begin position="176"/>
        <end position="255"/>
    </location>
</feature>
<evidence type="ECO:0000256" key="5">
    <source>
        <dbReference type="ARBA" id="ARBA00044751"/>
    </source>
</evidence>
<evidence type="ECO:0000256" key="3">
    <source>
        <dbReference type="ARBA" id="ARBA00022737"/>
    </source>
</evidence>
<feature type="region of interest" description="Disordered" evidence="6">
    <location>
        <begin position="759"/>
        <end position="798"/>
    </location>
</feature>
<dbReference type="SMART" id="SM00357">
    <property type="entry name" value="CSP"/>
    <property type="match status" value="3"/>
</dbReference>
<comment type="subcellular location">
    <subcellularLocation>
        <location evidence="1">Cytoplasm</location>
    </subcellularLocation>
</comment>
<accession>A0A448Z5X1</accession>
<evidence type="ECO:0000259" key="7">
    <source>
        <dbReference type="PROSITE" id="PS51857"/>
    </source>
</evidence>
<feature type="region of interest" description="Disordered" evidence="6">
    <location>
        <begin position="1255"/>
        <end position="1307"/>
    </location>
</feature>
<feature type="compositionally biased region" description="Low complexity" evidence="6">
    <location>
        <begin position="195"/>
        <end position="205"/>
    </location>
</feature>
<keyword evidence="3" id="KW-0677">Repeat</keyword>
<feature type="compositionally biased region" description="Basic residues" evidence="6">
    <location>
        <begin position="1004"/>
        <end position="1015"/>
    </location>
</feature>
<dbReference type="InterPro" id="IPR002059">
    <property type="entry name" value="CSP_DNA-bd"/>
</dbReference>